<dbReference type="Proteomes" id="UP000516057">
    <property type="component" value="Chromosome"/>
</dbReference>
<sequence length="315" mass="35490">MQSTLVDVLLATYNGSRYLEAQLDSILAQTHQDFRVLVSDDGSSDGTLAILDRYRSRFGARLVLVPHPGAGRGVIRNFENLMAASLQDGMAGWVAFCDQDDVWLPHKVERTLAEMKRLEGDDGDTVPCVVHTDLTVVDEHLEVLGASFARHQRINPGDCSALTLLSINQVTGCAMMVNRALLKMALPLPSDTVMHDWWCALIGGSGRRSFVDTPLILYRQHGANQLGAKNRSLVNRLRRLGTDGPGVLRRVRRLGRETYSQAQALQVRLRELGLDDGYVAGYLAWRDAPWWRRLANYRKYYVGPELDRWSRLLFW</sequence>
<proteinExistence type="predicted"/>
<name>A0A7H0HE88_9BURK</name>
<dbReference type="PANTHER" id="PTHR22916:SF3">
    <property type="entry name" value="UDP-GLCNAC:BETAGAL BETA-1,3-N-ACETYLGLUCOSAMINYLTRANSFERASE-LIKE PROTEIN 1"/>
    <property type="match status" value="1"/>
</dbReference>
<keyword evidence="3" id="KW-1185">Reference proteome</keyword>
<dbReference type="EMBL" id="CP060790">
    <property type="protein sequence ID" value="QNP58854.1"/>
    <property type="molecule type" value="Genomic_DNA"/>
</dbReference>
<accession>A0A7H0HE88</accession>
<gene>
    <name evidence="2" type="ORF">H9L24_18265</name>
</gene>
<protein>
    <submittedName>
        <fullName evidence="2">Glycosyltransferase family 2 protein</fullName>
    </submittedName>
</protein>
<dbReference type="GO" id="GO:0016758">
    <property type="term" value="F:hexosyltransferase activity"/>
    <property type="evidence" value="ECO:0007669"/>
    <property type="project" value="UniProtKB-ARBA"/>
</dbReference>
<evidence type="ECO:0000259" key="1">
    <source>
        <dbReference type="Pfam" id="PF00535"/>
    </source>
</evidence>
<dbReference type="AlphaFoldDB" id="A0A7H0HE88"/>
<organism evidence="2 3">
    <name type="scientific">Paenacidovorax monticola</name>
    <dbReference type="NCBI Taxonomy" id="1926868"/>
    <lineage>
        <taxon>Bacteria</taxon>
        <taxon>Pseudomonadati</taxon>
        <taxon>Pseudomonadota</taxon>
        <taxon>Betaproteobacteria</taxon>
        <taxon>Burkholderiales</taxon>
        <taxon>Comamonadaceae</taxon>
        <taxon>Paenacidovorax</taxon>
    </lineage>
</organism>
<dbReference type="InterPro" id="IPR029044">
    <property type="entry name" value="Nucleotide-diphossugar_trans"/>
</dbReference>
<reference evidence="2 3" key="1">
    <citation type="submission" date="2020-08" db="EMBL/GenBank/DDBJ databases">
        <title>Genome sequence of Acidovorax monticola KACC 19171T.</title>
        <authorList>
            <person name="Hyun D.-W."/>
            <person name="Bae J.-W."/>
        </authorList>
    </citation>
    <scope>NUCLEOTIDE SEQUENCE [LARGE SCALE GENOMIC DNA]</scope>
    <source>
        <strain evidence="2 3">KACC 19171</strain>
    </source>
</reference>
<evidence type="ECO:0000313" key="3">
    <source>
        <dbReference type="Proteomes" id="UP000516057"/>
    </source>
</evidence>
<evidence type="ECO:0000313" key="2">
    <source>
        <dbReference type="EMBL" id="QNP58854.1"/>
    </source>
</evidence>
<dbReference type="Pfam" id="PF00535">
    <property type="entry name" value="Glycos_transf_2"/>
    <property type="match status" value="1"/>
</dbReference>
<feature type="domain" description="Glycosyltransferase 2-like" evidence="1">
    <location>
        <begin position="8"/>
        <end position="119"/>
    </location>
</feature>
<dbReference type="Gene3D" id="3.90.550.10">
    <property type="entry name" value="Spore Coat Polysaccharide Biosynthesis Protein SpsA, Chain A"/>
    <property type="match status" value="1"/>
</dbReference>
<dbReference type="SUPFAM" id="SSF53448">
    <property type="entry name" value="Nucleotide-diphospho-sugar transferases"/>
    <property type="match status" value="1"/>
</dbReference>
<dbReference type="InterPro" id="IPR001173">
    <property type="entry name" value="Glyco_trans_2-like"/>
</dbReference>
<keyword evidence="2" id="KW-0808">Transferase</keyword>
<dbReference type="CDD" id="cd04196">
    <property type="entry name" value="GT_2_like_d"/>
    <property type="match status" value="1"/>
</dbReference>
<dbReference type="KEGG" id="amon:H9L24_18265"/>
<dbReference type="PANTHER" id="PTHR22916">
    <property type="entry name" value="GLYCOSYLTRANSFERASE"/>
    <property type="match status" value="1"/>
</dbReference>